<dbReference type="AlphaFoldDB" id="A0ABD1GQS6"/>
<protein>
    <submittedName>
        <fullName evidence="1">Protein RGF1 INDUCIBLE TRANSCRIPTION FACTOR 1-like</fullName>
    </submittedName>
</protein>
<dbReference type="Proteomes" id="UP001567538">
    <property type="component" value="Unassembled WGS sequence"/>
</dbReference>
<organism evidence="1 2">
    <name type="scientific">Salvia divinorum</name>
    <name type="common">Maria pastora</name>
    <name type="synonym">Diviner's sage</name>
    <dbReference type="NCBI Taxonomy" id="28513"/>
    <lineage>
        <taxon>Eukaryota</taxon>
        <taxon>Viridiplantae</taxon>
        <taxon>Streptophyta</taxon>
        <taxon>Embryophyta</taxon>
        <taxon>Tracheophyta</taxon>
        <taxon>Spermatophyta</taxon>
        <taxon>Magnoliopsida</taxon>
        <taxon>eudicotyledons</taxon>
        <taxon>Gunneridae</taxon>
        <taxon>Pentapetalae</taxon>
        <taxon>asterids</taxon>
        <taxon>lamiids</taxon>
        <taxon>Lamiales</taxon>
        <taxon>Lamiaceae</taxon>
        <taxon>Nepetoideae</taxon>
        <taxon>Mentheae</taxon>
        <taxon>Salviinae</taxon>
        <taxon>Salvia</taxon>
        <taxon>Salvia subgen. Calosphace</taxon>
    </lineage>
</organism>
<gene>
    <name evidence="1" type="ORF">AAHA92_23074</name>
</gene>
<keyword evidence="2" id="KW-1185">Reference proteome</keyword>
<dbReference type="Pfam" id="PF04640">
    <property type="entry name" value="PLATZ"/>
    <property type="match status" value="1"/>
</dbReference>
<sequence>MNPAASLLAETPVSHQSICSPPCHLYLSPSHHSPFSFSSHGWLSALLTEKFFNPCIIHQDEKKNEKNVFCFDCCAGICPYCFAHHRSHRLLQVRRYMYHDVIRIREAEKLMDCAQVQYYKTNSAKVVFLNRRPPTRPSKACSNFCINCDKNLQDSYLFCCLFCKIQHLARNGSKNSMCNFAAFCEPGSEDGLLTPESVLELSGSGEQQRGLLITDIVTRKKRSNHLRSMCTPVYVMNRRKSTPHRSPLY</sequence>
<dbReference type="PANTHER" id="PTHR31065:SF52">
    <property type="entry name" value="B BOX-TYPE DOMAIN-CONTAINING PROTEIN"/>
    <property type="match status" value="1"/>
</dbReference>
<dbReference type="EMBL" id="JBEAFC010000008">
    <property type="protein sequence ID" value="KAL1546481.1"/>
    <property type="molecule type" value="Genomic_DNA"/>
</dbReference>
<accession>A0ABD1GQS6</accession>
<comment type="caution">
    <text evidence="1">The sequence shown here is derived from an EMBL/GenBank/DDBJ whole genome shotgun (WGS) entry which is preliminary data.</text>
</comment>
<reference evidence="1 2" key="1">
    <citation type="submission" date="2024-06" db="EMBL/GenBank/DDBJ databases">
        <title>A chromosome level genome sequence of Diviner's sage (Salvia divinorum).</title>
        <authorList>
            <person name="Ford S.A."/>
            <person name="Ro D.-K."/>
            <person name="Ness R.W."/>
            <person name="Phillips M.A."/>
        </authorList>
    </citation>
    <scope>NUCLEOTIDE SEQUENCE [LARGE SCALE GENOMIC DNA]</scope>
    <source>
        <strain evidence="1">SAF-2024a</strain>
        <tissue evidence="1">Leaf</tissue>
    </source>
</reference>
<dbReference type="InterPro" id="IPR006734">
    <property type="entry name" value="PLATZ"/>
</dbReference>
<evidence type="ECO:0000313" key="1">
    <source>
        <dbReference type="EMBL" id="KAL1546481.1"/>
    </source>
</evidence>
<dbReference type="PANTHER" id="PTHR31065">
    <property type="entry name" value="PLATZ TRANSCRIPTION FACTOR FAMILY PROTEIN"/>
    <property type="match status" value="1"/>
</dbReference>
<evidence type="ECO:0000313" key="2">
    <source>
        <dbReference type="Proteomes" id="UP001567538"/>
    </source>
</evidence>
<name>A0ABD1GQS6_SALDI</name>
<proteinExistence type="predicted"/>